<dbReference type="InterPro" id="IPR029068">
    <property type="entry name" value="Glyas_Bleomycin-R_OHBP_Dase"/>
</dbReference>
<reference evidence="2 3" key="1">
    <citation type="submission" date="2017-05" db="EMBL/GenBank/DDBJ databases">
        <title>Vagococcus spp. assemblies.</title>
        <authorList>
            <person name="Gulvik C.A."/>
        </authorList>
    </citation>
    <scope>NUCLEOTIDE SEQUENCE [LARGE SCALE GENOMIC DNA]</scope>
    <source>
        <strain evidence="2 3">SS1995</strain>
    </source>
</reference>
<dbReference type="RefSeq" id="WP_125983283.1">
    <property type="nucleotide sequence ID" value="NZ_NGJS01000003.1"/>
</dbReference>
<accession>A0A430A079</accession>
<evidence type="ECO:0000313" key="2">
    <source>
        <dbReference type="EMBL" id="RST99748.1"/>
    </source>
</evidence>
<organism evidence="2 3">
    <name type="scientific">Vagococcus vulneris</name>
    <dbReference type="NCBI Taxonomy" id="1977869"/>
    <lineage>
        <taxon>Bacteria</taxon>
        <taxon>Bacillati</taxon>
        <taxon>Bacillota</taxon>
        <taxon>Bacilli</taxon>
        <taxon>Lactobacillales</taxon>
        <taxon>Enterococcaceae</taxon>
        <taxon>Vagococcus</taxon>
    </lineage>
</organism>
<sequence length="327" mass="37116">MNKQDKLLGIHHVTAITSDVKKNYDFFTEILGMRLVKKTVNQDDIHTYHTYYADDYGTPGTTMTFFDFPNISKGIKGTNAITRSGFRVPNDAALTYYKDRFDTFNVSHDGITEEFGVSVLSFQDNDGQRYQLISDENNTGIKAGKPWKNGPVPEEFAIYGLGTAEITVSYLDQLKPLFETIFSFKEIAQEGNRYLMEVDEGGNGGRVILVDDSDKPDSVQGYGEVHHIAFRLADRSSLNIWQKLFDDLGLPNSGYVNRFYFESLYVRIGHILVELATDEPGFMEDEPYESLGESLALPPFLENKRDMIEQAIKPFNTKRTENSNENN</sequence>
<dbReference type="InterPro" id="IPR052537">
    <property type="entry name" value="Extradiol_RC_dioxygenase"/>
</dbReference>
<dbReference type="Gene3D" id="3.10.180.10">
    <property type="entry name" value="2,3-Dihydroxybiphenyl 1,2-Dioxygenase, domain 1"/>
    <property type="match status" value="2"/>
</dbReference>
<dbReference type="EMBL" id="NGJS01000003">
    <property type="protein sequence ID" value="RST99748.1"/>
    <property type="molecule type" value="Genomic_DNA"/>
</dbReference>
<evidence type="ECO:0000313" key="3">
    <source>
        <dbReference type="Proteomes" id="UP000287857"/>
    </source>
</evidence>
<dbReference type="SUPFAM" id="SSF54593">
    <property type="entry name" value="Glyoxalase/Bleomycin resistance protein/Dihydroxybiphenyl dioxygenase"/>
    <property type="match status" value="1"/>
</dbReference>
<dbReference type="Pfam" id="PF00903">
    <property type="entry name" value="Glyoxalase"/>
    <property type="match status" value="1"/>
</dbReference>
<dbReference type="PANTHER" id="PTHR36110">
    <property type="entry name" value="RING-CLEAVING DIOXYGENASE MHQE-RELATED"/>
    <property type="match status" value="1"/>
</dbReference>
<evidence type="ECO:0000259" key="1">
    <source>
        <dbReference type="PROSITE" id="PS51819"/>
    </source>
</evidence>
<feature type="domain" description="VOC" evidence="1">
    <location>
        <begin position="9"/>
        <end position="135"/>
    </location>
</feature>
<gene>
    <name evidence="2" type="ORF">CBF37_03215</name>
</gene>
<name>A0A430A079_9ENTE</name>
<dbReference type="AlphaFoldDB" id="A0A430A079"/>
<dbReference type="OrthoDB" id="9785698at2"/>
<comment type="caution">
    <text evidence="2">The sequence shown here is derived from an EMBL/GenBank/DDBJ whole genome shotgun (WGS) entry which is preliminary data.</text>
</comment>
<dbReference type="InterPro" id="IPR037523">
    <property type="entry name" value="VOC_core"/>
</dbReference>
<dbReference type="InterPro" id="IPR004360">
    <property type="entry name" value="Glyas_Fos-R_dOase_dom"/>
</dbReference>
<dbReference type="PROSITE" id="PS51819">
    <property type="entry name" value="VOC"/>
    <property type="match status" value="1"/>
</dbReference>
<dbReference type="Proteomes" id="UP000287857">
    <property type="component" value="Unassembled WGS sequence"/>
</dbReference>
<proteinExistence type="predicted"/>
<protein>
    <recommendedName>
        <fullName evidence="1">VOC domain-containing protein</fullName>
    </recommendedName>
</protein>
<keyword evidence="3" id="KW-1185">Reference proteome</keyword>
<dbReference type="CDD" id="cd08347">
    <property type="entry name" value="PcpA_C_like"/>
    <property type="match status" value="1"/>
</dbReference>
<dbReference type="PANTHER" id="PTHR36110:SF3">
    <property type="entry name" value="VOC DOMAIN-CONTAINING PROTEIN"/>
    <property type="match status" value="1"/>
</dbReference>